<feature type="signal peptide" evidence="4">
    <location>
        <begin position="1"/>
        <end position="27"/>
    </location>
</feature>
<evidence type="ECO:0000256" key="1">
    <source>
        <dbReference type="ARBA" id="ARBA00004370"/>
    </source>
</evidence>
<dbReference type="PANTHER" id="PTHR12815">
    <property type="entry name" value="SORTING AND ASSEMBLY MACHINERY SAMM50 PROTEIN FAMILY MEMBER"/>
    <property type="match status" value="1"/>
</dbReference>
<keyword evidence="7" id="KW-1185">Reference proteome</keyword>
<evidence type="ECO:0000259" key="5">
    <source>
        <dbReference type="PROSITE" id="PS51779"/>
    </source>
</evidence>
<keyword evidence="2" id="KW-1134">Transmembrane beta strand</keyword>
<dbReference type="PANTHER" id="PTHR12815:SF42">
    <property type="entry name" value="BACTERIAL SURFACE ANTIGEN (D15) DOMAIN-CONTAINING PROTEIN"/>
    <property type="match status" value="1"/>
</dbReference>
<dbReference type="InterPro" id="IPR039910">
    <property type="entry name" value="D15-like"/>
</dbReference>
<protein>
    <submittedName>
        <fullName evidence="6">Autotransporter assembly complex protein TamA</fullName>
    </submittedName>
</protein>
<evidence type="ECO:0000313" key="7">
    <source>
        <dbReference type="Proteomes" id="UP001056291"/>
    </source>
</evidence>
<feature type="domain" description="POTRA" evidence="5">
    <location>
        <begin position="215"/>
        <end position="289"/>
    </location>
</feature>
<gene>
    <name evidence="6" type="ORF">NBZ79_06535</name>
</gene>
<dbReference type="Pfam" id="PF07244">
    <property type="entry name" value="POTRA"/>
    <property type="match status" value="1"/>
</dbReference>
<feature type="chain" id="PRO_5045936074" evidence="4">
    <location>
        <begin position="28"/>
        <end position="609"/>
    </location>
</feature>
<keyword evidence="3" id="KW-0472">Membrane</keyword>
<evidence type="ECO:0000256" key="3">
    <source>
        <dbReference type="ARBA" id="ARBA00023136"/>
    </source>
</evidence>
<reference evidence="6" key="1">
    <citation type="submission" date="2022-06" db="EMBL/GenBank/DDBJ databases">
        <title>Sneathiella actinostolidae sp. nov., isolated from a sea anemonein the Western Pacific Ocean.</title>
        <authorList>
            <person name="Wei M.J."/>
        </authorList>
    </citation>
    <scope>NUCLEOTIDE SEQUENCE</scope>
    <source>
        <strain evidence="6">PHK-P5</strain>
    </source>
</reference>
<dbReference type="InterPro" id="IPR034746">
    <property type="entry name" value="POTRA"/>
</dbReference>
<evidence type="ECO:0000256" key="4">
    <source>
        <dbReference type="SAM" id="SignalP"/>
    </source>
</evidence>
<accession>A0ABY4W6K8</accession>
<sequence>MSSRLTYVPTMLLIFLLATFPLLPALAATDNTSDNPAPDEIRTNFDYDVTIDGAPSEEIEELILKSSRLEQLEDHSLPSLAAVRRRADEDKDGMDKVLRSEGYYDNKVTYEIDETSETLDIKFSITSGARFRVTKFDVIYEKAASTPETIDLDDLGIEIGMPARSAAILNAQRNALTTLANRGFPDAKLLDQEVIVDFATDGMEVTLSIDAGPRLKMGALKLEGLKTVEEQYLRKISEWQAGVLYDASIINALRRRYLRTGLFANVQLEPRTGDVEGATVPVVMKFAERDQRTIGIGGSASTSEGLGTQAYWEHRNFFGEGEKVRVDLEVAEIRRGLRLSYTKPNYRKIDQDLKADIEYKHENTEAYKEDSIATYVGLERIWREKWVVGIGITLEYANIEDDESQEDFALAGLPMTARYDTTDDILDPTTGYRIGTAIIPYLGLNDISPDFLRGELDGSAYYPVLKDKRLVLAARGKIGAMAGESANDIPATKRFYAGGGGSIRGYKYQTVGPLNSKNDPIGGRSLLEVGFEARIRITEDIGLVPFIEGGNVYESMVPDFSDEFLWGAGLGLRYYTAVGPIRFDVAMPLDRRKNVDDPFQFYISIGQAF</sequence>
<proteinExistence type="predicted"/>
<evidence type="ECO:0000313" key="6">
    <source>
        <dbReference type="EMBL" id="USG62632.1"/>
    </source>
</evidence>
<dbReference type="Pfam" id="PF01103">
    <property type="entry name" value="Omp85"/>
    <property type="match status" value="1"/>
</dbReference>
<dbReference type="InterPro" id="IPR010827">
    <property type="entry name" value="BamA/TamA_POTRA"/>
</dbReference>
<dbReference type="EMBL" id="CP098747">
    <property type="protein sequence ID" value="USG62632.1"/>
    <property type="molecule type" value="Genomic_DNA"/>
</dbReference>
<keyword evidence="4" id="KW-0732">Signal</keyword>
<comment type="subcellular location">
    <subcellularLocation>
        <location evidence="1">Membrane</location>
    </subcellularLocation>
</comment>
<keyword evidence="2" id="KW-0812">Transmembrane</keyword>
<dbReference type="Proteomes" id="UP001056291">
    <property type="component" value="Chromosome"/>
</dbReference>
<dbReference type="PROSITE" id="PS51779">
    <property type="entry name" value="POTRA"/>
    <property type="match status" value="1"/>
</dbReference>
<dbReference type="RefSeq" id="WP_251936585.1">
    <property type="nucleotide sequence ID" value="NZ_CP098747.1"/>
</dbReference>
<evidence type="ECO:0000256" key="2">
    <source>
        <dbReference type="ARBA" id="ARBA00022452"/>
    </source>
</evidence>
<dbReference type="InterPro" id="IPR000184">
    <property type="entry name" value="Bac_surfAg_D15"/>
</dbReference>
<dbReference type="Gene3D" id="3.10.20.310">
    <property type="entry name" value="membrane protein fhac"/>
    <property type="match status" value="1"/>
</dbReference>
<name>A0ABY4W6K8_9PROT</name>
<dbReference type="Gene3D" id="2.40.160.50">
    <property type="entry name" value="membrane protein fhac: a member of the omp85/tpsb transporter family"/>
    <property type="match status" value="1"/>
</dbReference>
<organism evidence="6 7">
    <name type="scientific">Sneathiella marina</name>
    <dbReference type="NCBI Taxonomy" id="2950108"/>
    <lineage>
        <taxon>Bacteria</taxon>
        <taxon>Pseudomonadati</taxon>
        <taxon>Pseudomonadota</taxon>
        <taxon>Alphaproteobacteria</taxon>
        <taxon>Sneathiellales</taxon>
        <taxon>Sneathiellaceae</taxon>
        <taxon>Sneathiella</taxon>
    </lineage>
</organism>